<feature type="non-terminal residue" evidence="2">
    <location>
        <position position="1"/>
    </location>
</feature>
<feature type="transmembrane region" description="Helical" evidence="1">
    <location>
        <begin position="93"/>
        <end position="113"/>
    </location>
</feature>
<dbReference type="InterPro" id="IPR001036">
    <property type="entry name" value="Acrflvin-R"/>
</dbReference>
<dbReference type="Gene3D" id="1.20.1640.10">
    <property type="entry name" value="Multidrug efflux transporter AcrB transmembrane domain"/>
    <property type="match status" value="1"/>
</dbReference>
<sequence length="237" mass="25265">AWIANLGMSPMSPRSVTVYGQPAKDKGVSLGTILKAVEAHAPEWLAKGANFTFTGEANNLKETNQAFMVAVATAFALIYMILAALYESLLEPLIIMITMPLSFSGAFFALGLAHQPLSMFSLMGLVLLIGMVGKNATLLIDIANEKRKEGHGIVQAIVLAGELRLRPILMTTIAMVCGMLPLALSVGQGAGMKSPIGIAMSGGLLVSMMLSLLVVPIFYRLLAPLDDKLKKFYKDAP</sequence>
<feature type="transmembrane region" description="Helical" evidence="1">
    <location>
        <begin position="66"/>
        <end position="86"/>
    </location>
</feature>
<accession>A0ABV7ZGR6</accession>
<evidence type="ECO:0000313" key="3">
    <source>
        <dbReference type="Proteomes" id="UP001595783"/>
    </source>
</evidence>
<feature type="transmembrane region" description="Helical" evidence="1">
    <location>
        <begin position="163"/>
        <end position="184"/>
    </location>
</feature>
<reference evidence="3" key="1">
    <citation type="journal article" date="2019" name="Int. J. Syst. Evol. Microbiol.">
        <title>The Global Catalogue of Microorganisms (GCM) 10K type strain sequencing project: providing services to taxonomists for standard genome sequencing and annotation.</title>
        <authorList>
            <consortium name="The Broad Institute Genomics Platform"/>
            <consortium name="The Broad Institute Genome Sequencing Center for Infectious Disease"/>
            <person name="Wu L."/>
            <person name="Ma J."/>
        </authorList>
    </citation>
    <scope>NUCLEOTIDE SEQUENCE [LARGE SCALE GENOMIC DNA]</scope>
    <source>
        <strain evidence="3">CCUG 53816</strain>
    </source>
</reference>
<evidence type="ECO:0000313" key="2">
    <source>
        <dbReference type="EMBL" id="MFC3847360.1"/>
    </source>
</evidence>
<feature type="transmembrane region" description="Helical" evidence="1">
    <location>
        <begin position="196"/>
        <end position="222"/>
    </location>
</feature>
<dbReference type="Pfam" id="PF00873">
    <property type="entry name" value="ACR_tran"/>
    <property type="match status" value="1"/>
</dbReference>
<dbReference type="RefSeq" id="WP_382262395.1">
    <property type="nucleotide sequence ID" value="NZ_JBHRZO010000009.1"/>
</dbReference>
<protein>
    <submittedName>
        <fullName evidence="2">Efflux RND transporter permease subunit</fullName>
    </submittedName>
</protein>
<keyword evidence="3" id="KW-1185">Reference proteome</keyword>
<dbReference type="PANTHER" id="PTHR32063">
    <property type="match status" value="1"/>
</dbReference>
<keyword evidence="1" id="KW-0472">Membrane</keyword>
<dbReference type="PANTHER" id="PTHR32063:SF0">
    <property type="entry name" value="SWARMING MOTILITY PROTEIN SWRC"/>
    <property type="match status" value="1"/>
</dbReference>
<dbReference type="SUPFAM" id="SSF82866">
    <property type="entry name" value="Multidrug efflux transporter AcrB transmembrane domain"/>
    <property type="match status" value="1"/>
</dbReference>
<comment type="caution">
    <text evidence="2">The sequence shown here is derived from an EMBL/GenBank/DDBJ whole genome shotgun (WGS) entry which is preliminary data.</text>
</comment>
<evidence type="ECO:0000256" key="1">
    <source>
        <dbReference type="SAM" id="Phobius"/>
    </source>
</evidence>
<keyword evidence="1" id="KW-1133">Transmembrane helix</keyword>
<dbReference type="Proteomes" id="UP001595783">
    <property type="component" value="Unassembled WGS sequence"/>
</dbReference>
<keyword evidence="1" id="KW-0812">Transmembrane</keyword>
<proteinExistence type="predicted"/>
<feature type="transmembrane region" description="Helical" evidence="1">
    <location>
        <begin position="119"/>
        <end position="142"/>
    </location>
</feature>
<name>A0ABV7ZGR6_9HELI</name>
<dbReference type="EMBL" id="JBHRZO010000009">
    <property type="protein sequence ID" value="MFC3847360.1"/>
    <property type="molecule type" value="Genomic_DNA"/>
</dbReference>
<dbReference type="Gene3D" id="3.30.70.1440">
    <property type="entry name" value="Multidrug efflux transporter AcrB pore domain"/>
    <property type="match status" value="1"/>
</dbReference>
<gene>
    <name evidence="2" type="ORF">ACFOPX_02255</name>
</gene>
<organism evidence="2 3">
    <name type="scientific">Helicobacter baculiformis</name>
    <dbReference type="NCBI Taxonomy" id="427351"/>
    <lineage>
        <taxon>Bacteria</taxon>
        <taxon>Pseudomonadati</taxon>
        <taxon>Campylobacterota</taxon>
        <taxon>Epsilonproteobacteria</taxon>
        <taxon>Campylobacterales</taxon>
        <taxon>Helicobacteraceae</taxon>
        <taxon>Helicobacter</taxon>
    </lineage>
</organism>